<protein>
    <submittedName>
        <fullName evidence="2">Phage terminase</fullName>
    </submittedName>
</protein>
<name>A0A376KQ49_ECOLX</name>
<reference evidence="2 3" key="1">
    <citation type="submission" date="2018-06" db="EMBL/GenBank/DDBJ databases">
        <authorList>
            <consortium name="Pathogen Informatics"/>
            <person name="Doyle S."/>
        </authorList>
    </citation>
    <scope>NUCLEOTIDE SEQUENCE [LARGE SCALE GENOMIC DNA]</scope>
    <source>
        <strain evidence="2 3">NCTC10418</strain>
    </source>
</reference>
<dbReference type="AlphaFoldDB" id="A0A376KQ49"/>
<dbReference type="GO" id="GO:0004519">
    <property type="term" value="F:endonuclease activity"/>
    <property type="evidence" value="ECO:0007669"/>
    <property type="project" value="InterPro"/>
</dbReference>
<proteinExistence type="predicted"/>
<dbReference type="InterPro" id="IPR005021">
    <property type="entry name" value="Terminase_largesu-like"/>
</dbReference>
<sequence>MWDVLETATGARLQSLLFGITTAGFNKEGICYEQRDYAIKVLRGYNSDVEGAVKDDSYFAIIYTLDEGDDPFDETVWQKANPGLGICKRWDDLRRLAKKRRSRSRRG</sequence>
<accession>A0A376KQ49</accession>
<gene>
    <name evidence="2" type="ORF">NCTC10418_01950</name>
</gene>
<dbReference type="InterPro" id="IPR046462">
    <property type="entry name" value="TerL_nuclease"/>
</dbReference>
<dbReference type="Pfam" id="PF20441">
    <property type="entry name" value="TerL_nuclease"/>
    <property type="match status" value="1"/>
</dbReference>
<organism evidence="2 3">
    <name type="scientific">Escherichia coli</name>
    <dbReference type="NCBI Taxonomy" id="562"/>
    <lineage>
        <taxon>Bacteria</taxon>
        <taxon>Pseudomonadati</taxon>
        <taxon>Pseudomonadota</taxon>
        <taxon>Gammaproteobacteria</taxon>
        <taxon>Enterobacterales</taxon>
        <taxon>Enterobacteriaceae</taxon>
        <taxon>Escherichia</taxon>
    </lineage>
</organism>
<dbReference type="PANTHER" id="PTHR41287">
    <property type="match status" value="1"/>
</dbReference>
<dbReference type="PANTHER" id="PTHR41287:SF1">
    <property type="entry name" value="PROTEIN YMFN"/>
    <property type="match status" value="1"/>
</dbReference>
<dbReference type="Proteomes" id="UP000255460">
    <property type="component" value="Unassembled WGS sequence"/>
</dbReference>
<feature type="domain" description="Terminase large subunit-like endonuclease" evidence="1">
    <location>
        <begin position="53"/>
        <end position="99"/>
    </location>
</feature>
<evidence type="ECO:0000313" key="2">
    <source>
        <dbReference type="EMBL" id="STE84266.1"/>
    </source>
</evidence>
<dbReference type="EMBL" id="UFZQ01000001">
    <property type="protein sequence ID" value="STE84266.1"/>
    <property type="molecule type" value="Genomic_DNA"/>
</dbReference>
<evidence type="ECO:0000313" key="3">
    <source>
        <dbReference type="Proteomes" id="UP000255460"/>
    </source>
</evidence>
<evidence type="ECO:0000259" key="1">
    <source>
        <dbReference type="Pfam" id="PF20441"/>
    </source>
</evidence>